<evidence type="ECO:0000256" key="7">
    <source>
        <dbReference type="ARBA" id="ARBA00038093"/>
    </source>
</evidence>
<evidence type="ECO:0000313" key="10">
    <source>
        <dbReference type="EMBL" id="QXB17571.1"/>
    </source>
</evidence>
<protein>
    <recommendedName>
        <fullName evidence="8">Ribonuclease VapC</fullName>
        <shortName evidence="8">RNase VapC</shortName>
        <ecNumber evidence="8">3.1.-.-</ecNumber>
    </recommendedName>
    <alternativeName>
        <fullName evidence="8">Toxin VapC</fullName>
    </alternativeName>
</protein>
<name>A0ABX8KS96_9CORY</name>
<accession>A0ABX8KS96</accession>
<comment type="similarity">
    <text evidence="7 8">Belongs to the PINc/VapC protein family.</text>
</comment>
<evidence type="ECO:0000256" key="6">
    <source>
        <dbReference type="ARBA" id="ARBA00022842"/>
    </source>
</evidence>
<dbReference type="Pfam" id="PF01850">
    <property type="entry name" value="PIN"/>
    <property type="match status" value="1"/>
</dbReference>
<proteinExistence type="inferred from homology"/>
<dbReference type="SMART" id="SM00670">
    <property type="entry name" value="PINc"/>
    <property type="match status" value="1"/>
</dbReference>
<sequence>MMRFLLDTNVWIDALRRSNANILERMRVTRADDIVLSSIVLGELRVGAGKSTSIRRTDAVKQLEQAYQVVGTGAPEAALYADIRLELEAIGQPIGPNDLWIAAQARANDCVLVTANTREFSRVPLLQVEDWRV</sequence>
<keyword evidence="2 8" id="KW-1277">Toxin-antitoxin system</keyword>
<keyword evidence="4 8" id="KW-0479">Metal-binding</keyword>
<keyword evidence="5 8" id="KW-0378">Hydrolase</keyword>
<evidence type="ECO:0000256" key="2">
    <source>
        <dbReference type="ARBA" id="ARBA00022649"/>
    </source>
</evidence>
<evidence type="ECO:0000313" key="11">
    <source>
        <dbReference type="Proteomes" id="UP000683520"/>
    </source>
</evidence>
<evidence type="ECO:0000256" key="8">
    <source>
        <dbReference type="HAMAP-Rule" id="MF_00265"/>
    </source>
</evidence>
<dbReference type="CDD" id="cd09881">
    <property type="entry name" value="PIN_VapC4-5_FitB-like"/>
    <property type="match status" value="1"/>
</dbReference>
<dbReference type="PANTHER" id="PTHR33653:SF1">
    <property type="entry name" value="RIBONUCLEASE VAPC2"/>
    <property type="match status" value="1"/>
</dbReference>
<evidence type="ECO:0000256" key="5">
    <source>
        <dbReference type="ARBA" id="ARBA00022801"/>
    </source>
</evidence>
<dbReference type="Gene3D" id="3.40.50.1010">
    <property type="entry name" value="5'-nuclease"/>
    <property type="match status" value="1"/>
</dbReference>
<dbReference type="InterPro" id="IPR022907">
    <property type="entry name" value="VapC_family"/>
</dbReference>
<evidence type="ECO:0000256" key="4">
    <source>
        <dbReference type="ARBA" id="ARBA00022723"/>
    </source>
</evidence>
<dbReference type="SUPFAM" id="SSF88723">
    <property type="entry name" value="PIN domain-like"/>
    <property type="match status" value="1"/>
</dbReference>
<dbReference type="InterPro" id="IPR029060">
    <property type="entry name" value="PIN-like_dom_sf"/>
</dbReference>
<feature type="binding site" evidence="8">
    <location>
        <position position="7"/>
    </location>
    <ligand>
        <name>Mg(2+)</name>
        <dbReference type="ChEBI" id="CHEBI:18420"/>
    </ligand>
</feature>
<dbReference type="EMBL" id="CP077302">
    <property type="protein sequence ID" value="QXB17571.1"/>
    <property type="molecule type" value="Genomic_DNA"/>
</dbReference>
<dbReference type="RefSeq" id="WP_208856579.1">
    <property type="nucleotide sequence ID" value="NZ_CP047198.1"/>
</dbReference>
<keyword evidence="8" id="KW-0800">Toxin</keyword>
<comment type="function">
    <text evidence="8">Toxic component of a toxin-antitoxin (TA) system. An RNase.</text>
</comment>
<dbReference type="PANTHER" id="PTHR33653">
    <property type="entry name" value="RIBONUCLEASE VAPC2"/>
    <property type="match status" value="1"/>
</dbReference>
<dbReference type="Proteomes" id="UP000683520">
    <property type="component" value="Chromosome"/>
</dbReference>
<gene>
    <name evidence="8" type="primary">vapC</name>
    <name evidence="10" type="ORF">I6L55_06385</name>
</gene>
<evidence type="ECO:0000256" key="1">
    <source>
        <dbReference type="ARBA" id="ARBA00001946"/>
    </source>
</evidence>
<keyword evidence="11" id="KW-1185">Reference proteome</keyword>
<organism evidence="10 11">
    <name type="scientific">Corynebacterium coyleae</name>
    <dbReference type="NCBI Taxonomy" id="53374"/>
    <lineage>
        <taxon>Bacteria</taxon>
        <taxon>Bacillati</taxon>
        <taxon>Actinomycetota</taxon>
        <taxon>Actinomycetes</taxon>
        <taxon>Mycobacteriales</taxon>
        <taxon>Corynebacteriaceae</taxon>
        <taxon>Corynebacterium</taxon>
    </lineage>
</organism>
<dbReference type="EC" id="3.1.-.-" evidence="8"/>
<evidence type="ECO:0000256" key="3">
    <source>
        <dbReference type="ARBA" id="ARBA00022722"/>
    </source>
</evidence>
<keyword evidence="3 8" id="KW-0540">Nuclease</keyword>
<dbReference type="GeneID" id="92749799"/>
<dbReference type="InterPro" id="IPR050556">
    <property type="entry name" value="Type_II_TA_system_RNase"/>
</dbReference>
<reference evidence="10 11" key="1">
    <citation type="submission" date="2021-06" db="EMBL/GenBank/DDBJ databases">
        <title>FDA dAtabase for Regulatory Grade micrObial Sequences (FDA-ARGOS): Supporting development and validation of Infectious Disease Dx tests.</title>
        <authorList>
            <person name="Sproer C."/>
            <person name="Gronow S."/>
            <person name="Severitt S."/>
            <person name="Schroder I."/>
            <person name="Tallon L."/>
            <person name="Sadzewicz L."/>
            <person name="Zhao X."/>
            <person name="Boylan J."/>
            <person name="Ott S."/>
            <person name="Bowen H."/>
            <person name="Vavikolanu K."/>
            <person name="Mehta A."/>
            <person name="Aluvathingal J."/>
            <person name="Nadendla S."/>
            <person name="Lowell S."/>
            <person name="Myers T."/>
            <person name="Yan Y."/>
        </authorList>
    </citation>
    <scope>NUCLEOTIDE SEQUENCE [LARGE SCALE GENOMIC DNA]</scope>
    <source>
        <strain evidence="10 11">FDAARGOS 1425</strain>
    </source>
</reference>
<feature type="binding site" evidence="8">
    <location>
        <position position="98"/>
    </location>
    <ligand>
        <name>Mg(2+)</name>
        <dbReference type="ChEBI" id="CHEBI:18420"/>
    </ligand>
</feature>
<keyword evidence="6 8" id="KW-0460">Magnesium</keyword>
<dbReference type="HAMAP" id="MF_00265">
    <property type="entry name" value="VapC_Nob1"/>
    <property type="match status" value="1"/>
</dbReference>
<dbReference type="InterPro" id="IPR002716">
    <property type="entry name" value="PIN_dom"/>
</dbReference>
<feature type="domain" description="PIN" evidence="9">
    <location>
        <begin position="2"/>
        <end position="121"/>
    </location>
</feature>
<comment type="cofactor">
    <cofactor evidence="1 8">
        <name>Mg(2+)</name>
        <dbReference type="ChEBI" id="CHEBI:18420"/>
    </cofactor>
</comment>
<evidence type="ECO:0000259" key="9">
    <source>
        <dbReference type="SMART" id="SM00670"/>
    </source>
</evidence>